<protein>
    <recommendedName>
        <fullName evidence="1">Mos1 transposase HTH domain-containing protein</fullName>
    </recommendedName>
</protein>
<feature type="non-terminal residue" evidence="2">
    <location>
        <position position="45"/>
    </location>
</feature>
<evidence type="ECO:0000313" key="3">
    <source>
        <dbReference type="Proteomes" id="UP000008237"/>
    </source>
</evidence>
<dbReference type="EMBL" id="GL449215">
    <property type="protein sequence ID" value="EFN83120.1"/>
    <property type="molecule type" value="Genomic_DNA"/>
</dbReference>
<dbReference type="AlphaFoldDB" id="E2BMF8"/>
<evidence type="ECO:0000259" key="1">
    <source>
        <dbReference type="Pfam" id="PF17906"/>
    </source>
</evidence>
<dbReference type="Gene3D" id="1.10.10.1450">
    <property type="match status" value="1"/>
</dbReference>
<keyword evidence="3" id="KW-1185">Reference proteome</keyword>
<gene>
    <name evidence="2" type="ORF">EAI_10359</name>
</gene>
<name>E2BMF8_HARSA</name>
<organism evidence="3">
    <name type="scientific">Harpegnathos saltator</name>
    <name type="common">Jerdon's jumping ant</name>
    <dbReference type="NCBI Taxonomy" id="610380"/>
    <lineage>
        <taxon>Eukaryota</taxon>
        <taxon>Metazoa</taxon>
        <taxon>Ecdysozoa</taxon>
        <taxon>Arthropoda</taxon>
        <taxon>Hexapoda</taxon>
        <taxon>Insecta</taxon>
        <taxon>Pterygota</taxon>
        <taxon>Neoptera</taxon>
        <taxon>Endopterygota</taxon>
        <taxon>Hymenoptera</taxon>
        <taxon>Apocrita</taxon>
        <taxon>Aculeata</taxon>
        <taxon>Formicoidea</taxon>
        <taxon>Formicidae</taxon>
        <taxon>Ponerinae</taxon>
        <taxon>Ponerini</taxon>
        <taxon>Harpegnathos</taxon>
    </lineage>
</organism>
<dbReference type="InParanoid" id="E2BMF8"/>
<sequence>MEINNVHYRHILLYYFKKGKRAADAHKKICRAYGDDALTERVCQK</sequence>
<proteinExistence type="predicted"/>
<dbReference type="InterPro" id="IPR041426">
    <property type="entry name" value="Mos1_HTH"/>
</dbReference>
<feature type="domain" description="Mos1 transposase HTH" evidence="1">
    <location>
        <begin position="6"/>
        <end position="45"/>
    </location>
</feature>
<dbReference type="Proteomes" id="UP000008237">
    <property type="component" value="Unassembled WGS sequence"/>
</dbReference>
<reference evidence="2 3" key="1">
    <citation type="journal article" date="2010" name="Science">
        <title>Genomic comparison of the ants Camponotus floridanus and Harpegnathos saltator.</title>
        <authorList>
            <person name="Bonasio R."/>
            <person name="Zhang G."/>
            <person name="Ye C."/>
            <person name="Mutti N.S."/>
            <person name="Fang X."/>
            <person name="Qin N."/>
            <person name="Donahue G."/>
            <person name="Yang P."/>
            <person name="Li Q."/>
            <person name="Li C."/>
            <person name="Zhang P."/>
            <person name="Huang Z."/>
            <person name="Berger S.L."/>
            <person name="Reinberg D."/>
            <person name="Wang J."/>
            <person name="Liebig J."/>
        </authorList>
    </citation>
    <scope>NUCLEOTIDE SEQUENCE [LARGE SCALE GENOMIC DNA]</scope>
    <source>
        <strain evidence="2 3">R22 G/1</strain>
    </source>
</reference>
<evidence type="ECO:0000313" key="2">
    <source>
        <dbReference type="EMBL" id="EFN83120.1"/>
    </source>
</evidence>
<dbReference type="Pfam" id="PF17906">
    <property type="entry name" value="HTH_48"/>
    <property type="match status" value="1"/>
</dbReference>
<accession>E2BMF8</accession>